<evidence type="ECO:0000256" key="6">
    <source>
        <dbReference type="ARBA" id="ARBA00023204"/>
    </source>
</evidence>
<evidence type="ECO:0000256" key="7">
    <source>
        <dbReference type="ARBA" id="ARBA00023242"/>
    </source>
</evidence>
<keyword evidence="5 8" id="KW-0804">Transcription</keyword>
<evidence type="ECO:0000256" key="2">
    <source>
        <dbReference type="ARBA" id="ARBA00007470"/>
    </source>
</evidence>
<dbReference type="Pfam" id="PF06331">
    <property type="entry name" value="Tfb5"/>
    <property type="match status" value="1"/>
</dbReference>
<organism evidence="9">
    <name type="scientific">Chlamydomonas reinhardtii</name>
    <name type="common">Chlamydomonas smithii</name>
    <dbReference type="NCBI Taxonomy" id="3055"/>
    <lineage>
        <taxon>Eukaryota</taxon>
        <taxon>Viridiplantae</taxon>
        <taxon>Chlorophyta</taxon>
        <taxon>core chlorophytes</taxon>
        <taxon>Chlorophyceae</taxon>
        <taxon>CS clade</taxon>
        <taxon>Chlamydomonadales</taxon>
        <taxon>Chlamydomonadaceae</taxon>
        <taxon>Chlamydomonas</taxon>
    </lineage>
</organism>
<evidence type="ECO:0000256" key="4">
    <source>
        <dbReference type="ARBA" id="ARBA00023015"/>
    </source>
</evidence>
<evidence type="ECO:0000256" key="8">
    <source>
        <dbReference type="RuleBase" id="RU368032"/>
    </source>
</evidence>
<dbReference type="Gene3D" id="3.30.70.1220">
    <property type="entry name" value="TFB5-like"/>
    <property type="match status" value="1"/>
</dbReference>
<evidence type="ECO:0000256" key="5">
    <source>
        <dbReference type="ARBA" id="ARBA00023163"/>
    </source>
</evidence>
<protein>
    <recommendedName>
        <fullName evidence="8">General transcription and DNA repair factor IIH subunit TFB5</fullName>
    </recommendedName>
</protein>
<keyword evidence="4 8" id="KW-0805">Transcription regulation</keyword>
<evidence type="ECO:0000313" key="9">
    <source>
        <dbReference type="EMBL" id="AAP12520.1"/>
    </source>
</evidence>
<evidence type="ECO:0000256" key="3">
    <source>
        <dbReference type="ARBA" id="ARBA00022763"/>
    </source>
</evidence>
<comment type="similarity">
    <text evidence="2 8">Belongs to the TFB5 family.</text>
</comment>
<keyword evidence="3 8" id="KW-0227">DNA damage</keyword>
<name>Q84QI3_CHLRE</name>
<evidence type="ECO:0000256" key="1">
    <source>
        <dbReference type="ARBA" id="ARBA00004123"/>
    </source>
</evidence>
<sequence length="78" mass="8941">MVSAKKGLLLRCDVPTKVYIVHMNSQYRAEGKKEFIIADLDETTLLINPAYELEIRAALKKYSDELTFEPEKLQPGQQ</sequence>
<dbReference type="SMART" id="SM01395">
    <property type="entry name" value="Tbf5"/>
    <property type="match status" value="1"/>
</dbReference>
<keyword evidence="6 8" id="KW-0234">DNA repair</keyword>
<dbReference type="EMBL" id="AY236481">
    <property type="protein sequence ID" value="AAP12520.1"/>
    <property type="molecule type" value="Genomic_DNA"/>
</dbReference>
<dbReference type="GO" id="GO:0000439">
    <property type="term" value="C:transcription factor TFIIH core complex"/>
    <property type="evidence" value="ECO:0007669"/>
    <property type="project" value="UniProtKB-UniRule"/>
</dbReference>
<dbReference type="AlphaFoldDB" id="Q84QI3"/>
<comment type="subunit">
    <text evidence="8">Component of the 7-subunit TFIIH core complex.</text>
</comment>
<comment type="function">
    <text evidence="8">In NER, TFIIH acts by opening DNA around the lesion to allow the excision of the damaged oligonucleotide and its replacement by a new DNA fragment. In transcription, TFIIH has an essential role in transcription initiation. When the pre-initiation complex (PIC) has been established, TFIIH is required for promoter opening and promoter escape.</text>
</comment>
<dbReference type="PANTHER" id="PTHR28580">
    <property type="entry name" value="GENERAL TRANSCRIPTION FACTOR IIH SUBUNIT 5"/>
    <property type="match status" value="1"/>
</dbReference>
<dbReference type="InterPro" id="IPR035935">
    <property type="entry name" value="TFB5-like_sf"/>
</dbReference>
<reference evidence="9" key="1">
    <citation type="journal article" date="2003" name="J. Biol. Chem.">
        <title>REX1, a novel gene required for DNA repair.</title>
        <authorList>
            <person name="Cenkci B."/>
            <person name="Petersen J.L."/>
            <person name="Small G.D."/>
        </authorList>
    </citation>
    <scope>NUCLEOTIDE SEQUENCE</scope>
</reference>
<dbReference type="SUPFAM" id="SSF142897">
    <property type="entry name" value="TFB5-like"/>
    <property type="match status" value="1"/>
</dbReference>
<keyword evidence="7 8" id="KW-0539">Nucleus</keyword>
<dbReference type="InterPro" id="IPR009400">
    <property type="entry name" value="TFIIH_TTDA/Tfb5"/>
</dbReference>
<dbReference type="GO" id="GO:0006367">
    <property type="term" value="P:transcription initiation at RNA polymerase II promoter"/>
    <property type="evidence" value="ECO:0007669"/>
    <property type="project" value="UniProtKB-UniRule"/>
</dbReference>
<accession>Q84QI3</accession>
<dbReference type="GO" id="GO:0006289">
    <property type="term" value="P:nucleotide-excision repair"/>
    <property type="evidence" value="ECO:0007669"/>
    <property type="project" value="InterPro"/>
</dbReference>
<proteinExistence type="inferred from homology"/>
<gene>
    <name evidence="9" type="primary">REX1</name>
</gene>
<comment type="subcellular location">
    <subcellularLocation>
        <location evidence="1 8">Nucleus</location>
    </subcellularLocation>
</comment>
<dbReference type="PANTHER" id="PTHR28580:SF1">
    <property type="entry name" value="GENERAL TRANSCRIPTION FACTOR IIH SUBUNIT 5"/>
    <property type="match status" value="1"/>
</dbReference>